<keyword evidence="10" id="KW-1185">Reference proteome</keyword>
<dbReference type="SUPFAM" id="SSF50447">
    <property type="entry name" value="Translation proteins"/>
    <property type="match status" value="1"/>
</dbReference>
<keyword evidence="4 5" id="KW-0143">Chaperone</keyword>
<dbReference type="EMBL" id="FUZV01000001">
    <property type="protein sequence ID" value="SKC46272.1"/>
    <property type="molecule type" value="Genomic_DNA"/>
</dbReference>
<dbReference type="GO" id="GO:0043022">
    <property type="term" value="F:ribosome binding"/>
    <property type="evidence" value="ECO:0007669"/>
    <property type="project" value="InterPro"/>
</dbReference>
<keyword evidence="1 5" id="KW-0963">Cytoplasm</keyword>
<feature type="region of interest" description="Disordered" evidence="6">
    <location>
        <begin position="1"/>
        <end position="25"/>
    </location>
</feature>
<evidence type="ECO:0000256" key="6">
    <source>
        <dbReference type="SAM" id="MobiDB-lite"/>
    </source>
</evidence>
<dbReference type="Pfam" id="PF24986">
    <property type="entry name" value="PRC_RimM"/>
    <property type="match status" value="1"/>
</dbReference>
<gene>
    <name evidence="5" type="primary">rimM</name>
    <name evidence="9" type="ORF">SAMN06296058_0517</name>
</gene>
<evidence type="ECO:0000256" key="2">
    <source>
        <dbReference type="ARBA" id="ARBA00022517"/>
    </source>
</evidence>
<dbReference type="PANTHER" id="PTHR33692:SF1">
    <property type="entry name" value="RIBOSOME MATURATION FACTOR RIMM"/>
    <property type="match status" value="1"/>
</dbReference>
<sequence length="190" mass="20816">MSAATPADGVATASHMDTERPSRQQKTILLGRFTGAFGIRGQVKLESWTEPRDSIFRYQPWILRSADGAEREISGVRGKSSGKVVVADVPGVADRDAAEALRGTEILVSRAALPPPSAGEFYWVDLEDLQVVNLEGVDFGRVSHLFSTGANDVLVARGERERMIPFLEPDVIREVDFDAGRITVDWDADF</sequence>
<dbReference type="InterPro" id="IPR056792">
    <property type="entry name" value="PRC_RimM"/>
</dbReference>
<dbReference type="SUPFAM" id="SSF50346">
    <property type="entry name" value="PRC-barrel domain"/>
    <property type="match status" value="1"/>
</dbReference>
<dbReference type="Proteomes" id="UP000190341">
    <property type="component" value="Unassembled WGS sequence"/>
</dbReference>
<dbReference type="GO" id="GO:0042274">
    <property type="term" value="P:ribosomal small subunit biogenesis"/>
    <property type="evidence" value="ECO:0007669"/>
    <property type="project" value="UniProtKB-UniRule"/>
</dbReference>
<evidence type="ECO:0000313" key="9">
    <source>
        <dbReference type="EMBL" id="SKC46272.1"/>
    </source>
</evidence>
<comment type="subunit">
    <text evidence="5">Binds ribosomal protein uS19.</text>
</comment>
<evidence type="ECO:0000256" key="5">
    <source>
        <dbReference type="HAMAP-Rule" id="MF_00014"/>
    </source>
</evidence>
<keyword evidence="3 5" id="KW-0698">rRNA processing</keyword>
<dbReference type="InterPro" id="IPR011033">
    <property type="entry name" value="PRC_barrel-like_sf"/>
</dbReference>
<organism evidence="9 10">
    <name type="scientific">Pseudoxanthomonas indica</name>
    <dbReference type="NCBI Taxonomy" id="428993"/>
    <lineage>
        <taxon>Bacteria</taxon>
        <taxon>Pseudomonadati</taxon>
        <taxon>Pseudomonadota</taxon>
        <taxon>Gammaproteobacteria</taxon>
        <taxon>Lysobacterales</taxon>
        <taxon>Lysobacteraceae</taxon>
        <taxon>Pseudoxanthomonas</taxon>
    </lineage>
</organism>
<dbReference type="Pfam" id="PF01782">
    <property type="entry name" value="RimM"/>
    <property type="match status" value="1"/>
</dbReference>
<comment type="subcellular location">
    <subcellularLocation>
        <location evidence="5">Cytoplasm</location>
    </subcellularLocation>
</comment>
<dbReference type="NCBIfam" id="TIGR02273">
    <property type="entry name" value="16S_RimM"/>
    <property type="match status" value="1"/>
</dbReference>
<dbReference type="AlphaFoldDB" id="A0A1T5J4Q2"/>
<dbReference type="InterPro" id="IPR009000">
    <property type="entry name" value="Transl_B-barrel_sf"/>
</dbReference>
<dbReference type="HAMAP" id="MF_00014">
    <property type="entry name" value="Ribosome_mat_RimM"/>
    <property type="match status" value="1"/>
</dbReference>
<dbReference type="GO" id="GO:0005840">
    <property type="term" value="C:ribosome"/>
    <property type="evidence" value="ECO:0007669"/>
    <property type="project" value="InterPro"/>
</dbReference>
<name>A0A1T5J4Q2_9GAMM</name>
<dbReference type="InterPro" id="IPR011961">
    <property type="entry name" value="RimM"/>
</dbReference>
<evidence type="ECO:0000256" key="4">
    <source>
        <dbReference type="ARBA" id="ARBA00023186"/>
    </source>
</evidence>
<accession>A0A1T5J4Q2</accession>
<proteinExistence type="inferred from homology"/>
<feature type="domain" description="RimM N-terminal" evidence="7">
    <location>
        <begin position="30"/>
        <end position="111"/>
    </location>
</feature>
<evidence type="ECO:0000313" key="10">
    <source>
        <dbReference type="Proteomes" id="UP000190341"/>
    </source>
</evidence>
<keyword evidence="2 5" id="KW-0690">Ribosome biogenesis</keyword>
<reference evidence="9 10" key="1">
    <citation type="submission" date="2017-02" db="EMBL/GenBank/DDBJ databases">
        <authorList>
            <person name="Peterson S.W."/>
        </authorList>
    </citation>
    <scope>NUCLEOTIDE SEQUENCE [LARGE SCALE GENOMIC DNA]</scope>
    <source>
        <strain evidence="9 10">P15</strain>
    </source>
</reference>
<dbReference type="Gene3D" id="2.30.30.240">
    <property type="entry name" value="PRC-barrel domain"/>
    <property type="match status" value="1"/>
</dbReference>
<comment type="domain">
    <text evidence="5">The PRC barrel domain binds ribosomal protein uS19.</text>
</comment>
<evidence type="ECO:0000256" key="3">
    <source>
        <dbReference type="ARBA" id="ARBA00022552"/>
    </source>
</evidence>
<evidence type="ECO:0000259" key="8">
    <source>
        <dbReference type="Pfam" id="PF24986"/>
    </source>
</evidence>
<evidence type="ECO:0000259" key="7">
    <source>
        <dbReference type="Pfam" id="PF01782"/>
    </source>
</evidence>
<comment type="function">
    <text evidence="5">An accessory protein needed during the final step in the assembly of 30S ribosomal subunit, possibly for assembly of the head region. Essential for efficient processing of 16S rRNA. May be needed both before and after RbfA during the maturation of 16S rRNA. It has affinity for free ribosomal 30S subunits but not for 70S ribosomes.</text>
</comment>
<dbReference type="InterPro" id="IPR002676">
    <property type="entry name" value="RimM_N"/>
</dbReference>
<dbReference type="GO" id="GO:0006364">
    <property type="term" value="P:rRNA processing"/>
    <property type="evidence" value="ECO:0007669"/>
    <property type="project" value="UniProtKB-UniRule"/>
</dbReference>
<comment type="similarity">
    <text evidence="5">Belongs to the RimM family.</text>
</comment>
<dbReference type="GO" id="GO:0005737">
    <property type="term" value="C:cytoplasm"/>
    <property type="evidence" value="ECO:0007669"/>
    <property type="project" value="UniProtKB-SubCell"/>
</dbReference>
<dbReference type="Gene3D" id="2.40.30.60">
    <property type="entry name" value="RimM"/>
    <property type="match status" value="1"/>
</dbReference>
<feature type="domain" description="Ribosome maturation factor RimM PRC barrel" evidence="8">
    <location>
        <begin position="123"/>
        <end position="187"/>
    </location>
</feature>
<dbReference type="InterPro" id="IPR036976">
    <property type="entry name" value="RimM_N_sf"/>
</dbReference>
<evidence type="ECO:0000256" key="1">
    <source>
        <dbReference type="ARBA" id="ARBA00022490"/>
    </source>
</evidence>
<dbReference type="PANTHER" id="PTHR33692">
    <property type="entry name" value="RIBOSOME MATURATION FACTOR RIMM"/>
    <property type="match status" value="1"/>
</dbReference>
<dbReference type="STRING" id="428993.SAMN06296058_0517"/>
<protein>
    <recommendedName>
        <fullName evidence="5">Ribosome maturation factor RimM</fullName>
    </recommendedName>
</protein>